<dbReference type="Proteomes" id="UP000282312">
    <property type="component" value="Unassembled WGS sequence"/>
</dbReference>
<evidence type="ECO:0000313" key="3">
    <source>
        <dbReference type="Proteomes" id="UP000282312"/>
    </source>
</evidence>
<keyword evidence="3" id="KW-1185">Reference proteome</keyword>
<keyword evidence="1" id="KW-0812">Transmembrane</keyword>
<name>A0A3N9WWT4_9ACTN</name>
<keyword evidence="1" id="KW-0472">Membrane</keyword>
<protein>
    <submittedName>
        <fullName evidence="2">Uncharacterized protein</fullName>
    </submittedName>
</protein>
<dbReference type="EMBL" id="QGSZ01000159">
    <property type="protein sequence ID" value="RQX05308.1"/>
    <property type="molecule type" value="Genomic_DNA"/>
</dbReference>
<dbReference type="AlphaFoldDB" id="A0A3N9WWT4"/>
<reference evidence="2 3" key="1">
    <citation type="submission" date="2018-05" db="EMBL/GenBank/DDBJ databases">
        <title>Micromonospora from Atacama Desert.</title>
        <authorList>
            <person name="Carro L."/>
            <person name="Goodfellow M."/>
            <person name="Klenk H.-P."/>
        </authorList>
    </citation>
    <scope>NUCLEOTIDE SEQUENCE [LARGE SCALE GENOMIC DNA]</scope>
    <source>
        <strain evidence="2 3">LB39</strain>
    </source>
</reference>
<feature type="transmembrane region" description="Helical" evidence="1">
    <location>
        <begin position="30"/>
        <end position="51"/>
    </location>
</feature>
<organism evidence="2 3">
    <name type="scientific">Micromonospora inaquosa</name>
    <dbReference type="NCBI Taxonomy" id="2203716"/>
    <lineage>
        <taxon>Bacteria</taxon>
        <taxon>Bacillati</taxon>
        <taxon>Actinomycetota</taxon>
        <taxon>Actinomycetes</taxon>
        <taxon>Micromonosporales</taxon>
        <taxon>Micromonosporaceae</taxon>
        <taxon>Micromonospora</taxon>
    </lineage>
</organism>
<sequence length="101" mass="10682">MTTTSVRRGDREIGAYIDGRFVPAIDATTVAVAALAAAAVATAGVSVGLALRRRPAIGTVTMGPGSWISLKRTGRPPLRAASAGRPWWAHLLRAHRLVEQR</sequence>
<dbReference type="RefSeq" id="WP_124771848.1">
    <property type="nucleotide sequence ID" value="NZ_QGSZ01000159.1"/>
</dbReference>
<evidence type="ECO:0000313" key="2">
    <source>
        <dbReference type="EMBL" id="RQX05308.1"/>
    </source>
</evidence>
<keyword evidence="1" id="KW-1133">Transmembrane helix</keyword>
<dbReference type="OrthoDB" id="3403335at2"/>
<proteinExistence type="predicted"/>
<gene>
    <name evidence="2" type="ORF">DLJ59_07910</name>
</gene>
<accession>A0A3N9WWT4</accession>
<evidence type="ECO:0000256" key="1">
    <source>
        <dbReference type="SAM" id="Phobius"/>
    </source>
</evidence>
<comment type="caution">
    <text evidence="2">The sequence shown here is derived from an EMBL/GenBank/DDBJ whole genome shotgun (WGS) entry which is preliminary data.</text>
</comment>